<keyword evidence="2" id="KW-1003">Cell membrane</keyword>
<feature type="transmembrane region" description="Helical" evidence="6">
    <location>
        <begin position="102"/>
        <end position="120"/>
    </location>
</feature>
<evidence type="ECO:0000256" key="3">
    <source>
        <dbReference type="ARBA" id="ARBA00022692"/>
    </source>
</evidence>
<evidence type="ECO:0000256" key="2">
    <source>
        <dbReference type="ARBA" id="ARBA00022475"/>
    </source>
</evidence>
<comment type="caution">
    <text evidence="7">The sequence shown here is derived from an EMBL/GenBank/DDBJ whole genome shotgun (WGS) entry which is preliminary data.</text>
</comment>
<dbReference type="AlphaFoldDB" id="A0A1J5P7S3"/>
<dbReference type="Pfam" id="PF02588">
    <property type="entry name" value="YitT_membrane"/>
    <property type="match status" value="1"/>
</dbReference>
<dbReference type="EMBL" id="MLJW01006353">
    <property type="protein sequence ID" value="OIQ66800.1"/>
    <property type="molecule type" value="Genomic_DNA"/>
</dbReference>
<evidence type="ECO:0000256" key="4">
    <source>
        <dbReference type="ARBA" id="ARBA00022989"/>
    </source>
</evidence>
<feature type="transmembrane region" description="Helical" evidence="6">
    <location>
        <begin position="157"/>
        <end position="175"/>
    </location>
</feature>
<accession>A0A1J5P7S3</accession>
<feature type="transmembrane region" description="Helical" evidence="6">
    <location>
        <begin position="196"/>
        <end position="217"/>
    </location>
</feature>
<gene>
    <name evidence="7" type="ORF">GALL_516270</name>
</gene>
<evidence type="ECO:0000256" key="1">
    <source>
        <dbReference type="ARBA" id="ARBA00004651"/>
    </source>
</evidence>
<reference evidence="7" key="1">
    <citation type="submission" date="2016-10" db="EMBL/GenBank/DDBJ databases">
        <title>Sequence of Gallionella enrichment culture.</title>
        <authorList>
            <person name="Poehlein A."/>
            <person name="Muehling M."/>
            <person name="Daniel R."/>
        </authorList>
    </citation>
    <scope>NUCLEOTIDE SEQUENCE</scope>
</reference>
<sequence>MKKGRQDGAALTIAQGGRAQPASRPGKVSLYTASALRAGMAAMARLPSPLMSTQTHTRFEDAQALLIASLFVALGLAFYRHAGLLTGGTAGLAFLLYYLSRWNFGLIFFVINLPFFWLAVRAMGWEFTLKTFAAIGLVSLWSELVPRWIHLAEINPVFATVMGGFLVGTGLLMLFRHKASLGGVGVLALYLQNRRGWRAGKVQMAIDCCIVLAAFAIVTPDKIAISILGAIALNLILAVNHKPGRYMGV</sequence>
<keyword evidence="3 6" id="KW-0812">Transmembrane</keyword>
<proteinExistence type="predicted"/>
<protein>
    <recommendedName>
        <fullName evidence="8">YitT family protein</fullName>
    </recommendedName>
</protein>
<feature type="transmembrane region" description="Helical" evidence="6">
    <location>
        <begin position="127"/>
        <end position="145"/>
    </location>
</feature>
<dbReference type="PANTHER" id="PTHR33545:SF5">
    <property type="entry name" value="UPF0750 MEMBRANE PROTEIN YITT"/>
    <property type="match status" value="1"/>
</dbReference>
<dbReference type="InterPro" id="IPR003740">
    <property type="entry name" value="YitT"/>
</dbReference>
<feature type="transmembrane region" description="Helical" evidence="6">
    <location>
        <begin position="223"/>
        <end position="240"/>
    </location>
</feature>
<evidence type="ECO:0000313" key="7">
    <source>
        <dbReference type="EMBL" id="OIQ66800.1"/>
    </source>
</evidence>
<name>A0A1J5P7S3_9ZZZZ</name>
<evidence type="ECO:0008006" key="8">
    <source>
        <dbReference type="Google" id="ProtNLM"/>
    </source>
</evidence>
<evidence type="ECO:0000256" key="5">
    <source>
        <dbReference type="ARBA" id="ARBA00023136"/>
    </source>
</evidence>
<evidence type="ECO:0000256" key="6">
    <source>
        <dbReference type="SAM" id="Phobius"/>
    </source>
</evidence>
<comment type="subcellular location">
    <subcellularLocation>
        <location evidence="1">Cell membrane</location>
        <topology evidence="1">Multi-pass membrane protein</topology>
    </subcellularLocation>
</comment>
<feature type="transmembrane region" description="Helical" evidence="6">
    <location>
        <begin position="64"/>
        <end position="82"/>
    </location>
</feature>
<organism evidence="7">
    <name type="scientific">mine drainage metagenome</name>
    <dbReference type="NCBI Taxonomy" id="410659"/>
    <lineage>
        <taxon>unclassified sequences</taxon>
        <taxon>metagenomes</taxon>
        <taxon>ecological metagenomes</taxon>
    </lineage>
</organism>
<keyword evidence="5 6" id="KW-0472">Membrane</keyword>
<keyword evidence="4 6" id="KW-1133">Transmembrane helix</keyword>
<dbReference type="PANTHER" id="PTHR33545">
    <property type="entry name" value="UPF0750 MEMBRANE PROTEIN YITT-RELATED"/>
    <property type="match status" value="1"/>
</dbReference>
<dbReference type="InterPro" id="IPR051461">
    <property type="entry name" value="UPF0750_membrane"/>
</dbReference>
<dbReference type="GO" id="GO:0005886">
    <property type="term" value="C:plasma membrane"/>
    <property type="evidence" value="ECO:0007669"/>
    <property type="project" value="UniProtKB-SubCell"/>
</dbReference>